<feature type="compositionally biased region" description="Basic and acidic residues" evidence="1">
    <location>
        <begin position="11"/>
        <end position="25"/>
    </location>
</feature>
<reference evidence="2" key="1">
    <citation type="submission" date="2020-04" db="EMBL/GenBank/DDBJ databases">
        <title>Hybrid Assembly of Korean Phytophthora infestans isolates.</title>
        <authorList>
            <person name="Prokchorchik M."/>
            <person name="Lee Y."/>
            <person name="Seo J."/>
            <person name="Cho J.-H."/>
            <person name="Park Y.-E."/>
            <person name="Jang D.-C."/>
            <person name="Im J.-S."/>
            <person name="Choi J.-G."/>
            <person name="Park H.-J."/>
            <person name="Lee G.-B."/>
            <person name="Lee Y.-G."/>
            <person name="Hong S.-Y."/>
            <person name="Cho K."/>
            <person name="Sohn K.H."/>
        </authorList>
    </citation>
    <scope>NUCLEOTIDE SEQUENCE</scope>
    <source>
        <strain evidence="2">KR_1_A1</strain>
    </source>
</reference>
<keyword evidence="3" id="KW-1185">Reference proteome</keyword>
<protein>
    <submittedName>
        <fullName evidence="2">Uncharacterized protein</fullName>
    </submittedName>
</protein>
<feature type="compositionally biased region" description="Low complexity" evidence="1">
    <location>
        <begin position="31"/>
        <end position="49"/>
    </location>
</feature>
<sequence length="189" mass="20320">MATTGDASGGSHRESSKRVQDKSHVVETNGKKAAVPGSPAKAPSASAVPTNANWQRKRSSLLLNAMHPENSREAAAFVERLPRSSALRVLLALFAYALLVSDVPRAGSSVDSLPFVQIEPNVFTVYGPTSLPGHTIFRNGSISTDGASVAPPRSPRRSTSSLQALMAYARHENYLIRLRSLRHHGLHAY</sequence>
<evidence type="ECO:0000256" key="1">
    <source>
        <dbReference type="SAM" id="MobiDB-lite"/>
    </source>
</evidence>
<evidence type="ECO:0000313" key="3">
    <source>
        <dbReference type="Proteomes" id="UP000602510"/>
    </source>
</evidence>
<comment type="caution">
    <text evidence="2">The sequence shown here is derived from an EMBL/GenBank/DDBJ whole genome shotgun (WGS) entry which is preliminary data.</text>
</comment>
<proteinExistence type="predicted"/>
<gene>
    <name evidence="2" type="ORF">GN244_ATG03848</name>
</gene>
<organism evidence="2 3">
    <name type="scientific">Phytophthora infestans</name>
    <name type="common">Potato late blight agent</name>
    <name type="synonym">Botrytis infestans</name>
    <dbReference type="NCBI Taxonomy" id="4787"/>
    <lineage>
        <taxon>Eukaryota</taxon>
        <taxon>Sar</taxon>
        <taxon>Stramenopiles</taxon>
        <taxon>Oomycota</taxon>
        <taxon>Peronosporomycetes</taxon>
        <taxon>Peronosporales</taxon>
        <taxon>Peronosporaceae</taxon>
        <taxon>Phytophthora</taxon>
    </lineage>
</organism>
<dbReference type="Proteomes" id="UP000602510">
    <property type="component" value="Unassembled WGS sequence"/>
</dbReference>
<evidence type="ECO:0000313" key="2">
    <source>
        <dbReference type="EMBL" id="KAF4043972.1"/>
    </source>
</evidence>
<dbReference type="EMBL" id="WSZM01000079">
    <property type="protein sequence ID" value="KAF4043972.1"/>
    <property type="molecule type" value="Genomic_DNA"/>
</dbReference>
<accession>A0A833WKJ7</accession>
<feature type="region of interest" description="Disordered" evidence="1">
    <location>
        <begin position="1"/>
        <end position="53"/>
    </location>
</feature>
<dbReference type="AlphaFoldDB" id="A0A833WKJ7"/>
<name>A0A833WKJ7_PHYIN</name>